<dbReference type="InterPro" id="IPR044731">
    <property type="entry name" value="BDH-like"/>
</dbReference>
<name>A0A2H9T7G0_9ZZZZ</name>
<evidence type="ECO:0000259" key="3">
    <source>
        <dbReference type="Pfam" id="PF25137"/>
    </source>
</evidence>
<protein>
    <submittedName>
        <fullName evidence="4">Alcohol dehydrogenase YqhD</fullName>
        <ecNumber evidence="4">1.1.1.-</ecNumber>
    </submittedName>
</protein>
<evidence type="ECO:0000259" key="2">
    <source>
        <dbReference type="Pfam" id="PF00465"/>
    </source>
</evidence>
<dbReference type="GO" id="GO:1990002">
    <property type="term" value="F:methylglyoxal reductase (NADPH) (acetol producing) activity"/>
    <property type="evidence" value="ECO:0007669"/>
    <property type="project" value="TreeGrafter"/>
</dbReference>
<feature type="domain" description="Alcohol dehydrogenase iron-type/glycerol dehydrogenase GldA" evidence="2">
    <location>
        <begin position="9"/>
        <end position="174"/>
    </location>
</feature>
<comment type="caution">
    <text evidence="4">The sequence shown here is derived from an EMBL/GenBank/DDBJ whole genome shotgun (WGS) entry which is preliminary data.</text>
</comment>
<dbReference type="InterPro" id="IPR018211">
    <property type="entry name" value="ADH_Fe_CS"/>
</dbReference>
<gene>
    <name evidence="4" type="primary">yqhD</name>
    <name evidence="4" type="ORF">CI610_01870</name>
</gene>
<dbReference type="PROSITE" id="PS00060">
    <property type="entry name" value="ADH_IRON_2"/>
    <property type="match status" value="1"/>
</dbReference>
<dbReference type="GO" id="GO:1990362">
    <property type="term" value="F:butanol dehydrogenase (NAD+) activity"/>
    <property type="evidence" value="ECO:0007669"/>
    <property type="project" value="InterPro"/>
</dbReference>
<evidence type="ECO:0000256" key="1">
    <source>
        <dbReference type="ARBA" id="ARBA00023002"/>
    </source>
</evidence>
<dbReference type="InterPro" id="IPR056798">
    <property type="entry name" value="ADH_Fe_C"/>
</dbReference>
<evidence type="ECO:0000313" key="4">
    <source>
        <dbReference type="EMBL" id="PJE79175.1"/>
    </source>
</evidence>
<dbReference type="GO" id="GO:0005829">
    <property type="term" value="C:cytosol"/>
    <property type="evidence" value="ECO:0007669"/>
    <property type="project" value="TreeGrafter"/>
</dbReference>
<dbReference type="CDD" id="cd08187">
    <property type="entry name" value="BDH"/>
    <property type="match status" value="1"/>
</dbReference>
<dbReference type="PROSITE" id="PS00913">
    <property type="entry name" value="ADH_IRON_1"/>
    <property type="match status" value="1"/>
</dbReference>
<dbReference type="EMBL" id="NSIT01000090">
    <property type="protein sequence ID" value="PJE79175.1"/>
    <property type="molecule type" value="Genomic_DNA"/>
</dbReference>
<dbReference type="GO" id="GO:0046872">
    <property type="term" value="F:metal ion binding"/>
    <property type="evidence" value="ECO:0007669"/>
    <property type="project" value="InterPro"/>
</dbReference>
<dbReference type="SUPFAM" id="SSF56796">
    <property type="entry name" value="Dehydroquinate synthase-like"/>
    <property type="match status" value="1"/>
</dbReference>
<dbReference type="EC" id="1.1.1.-" evidence="4"/>
<dbReference type="Gene3D" id="1.20.1090.10">
    <property type="entry name" value="Dehydroquinate synthase-like - alpha domain"/>
    <property type="match status" value="1"/>
</dbReference>
<proteinExistence type="predicted"/>
<accession>A0A2H9T7G0</accession>
<dbReference type="Pfam" id="PF25137">
    <property type="entry name" value="ADH_Fe_C"/>
    <property type="match status" value="1"/>
</dbReference>
<dbReference type="AlphaFoldDB" id="A0A2H9T7G0"/>
<dbReference type="PANTHER" id="PTHR43633">
    <property type="entry name" value="ALCOHOL DEHYDROGENASE YQHD"/>
    <property type="match status" value="1"/>
</dbReference>
<dbReference type="Gene3D" id="3.40.50.1970">
    <property type="match status" value="1"/>
</dbReference>
<dbReference type="GO" id="GO:0008106">
    <property type="term" value="F:alcohol dehydrogenase (NADP+) activity"/>
    <property type="evidence" value="ECO:0007669"/>
    <property type="project" value="TreeGrafter"/>
</dbReference>
<dbReference type="InterPro" id="IPR001670">
    <property type="entry name" value="ADH_Fe/GldA"/>
</dbReference>
<keyword evidence="1 4" id="KW-0560">Oxidoreductase</keyword>
<dbReference type="PANTHER" id="PTHR43633:SF1">
    <property type="entry name" value="ALCOHOL DEHYDROGENASE YQHD"/>
    <property type="match status" value="1"/>
</dbReference>
<organism evidence="4">
    <name type="scientific">invertebrate metagenome</name>
    <dbReference type="NCBI Taxonomy" id="1711999"/>
    <lineage>
        <taxon>unclassified sequences</taxon>
        <taxon>metagenomes</taxon>
        <taxon>organismal metagenomes</taxon>
    </lineage>
</organism>
<dbReference type="FunFam" id="3.40.50.1970:FF:000003">
    <property type="entry name" value="Alcohol dehydrogenase, iron-containing"/>
    <property type="match status" value="1"/>
</dbReference>
<dbReference type="Pfam" id="PF00465">
    <property type="entry name" value="Fe-ADH"/>
    <property type="match status" value="1"/>
</dbReference>
<reference evidence="4" key="1">
    <citation type="journal article" date="2017" name="Appl. Environ. Microbiol.">
        <title>Molecular characterization of an Endozoicomonas-like organism causing infection in king scallop Pecten maximus L.</title>
        <authorList>
            <person name="Cano I."/>
            <person name="van Aerle R."/>
            <person name="Ross S."/>
            <person name="Verner-Jeffreys D.W."/>
            <person name="Paley R.K."/>
            <person name="Rimmer G."/>
            <person name="Ryder D."/>
            <person name="Hooper P."/>
            <person name="Stone D."/>
            <person name="Feist S.W."/>
        </authorList>
    </citation>
    <scope>NUCLEOTIDE SEQUENCE</scope>
</reference>
<feature type="domain" description="Fe-containing alcohol dehydrogenase-like C-terminal" evidence="3">
    <location>
        <begin position="185"/>
        <end position="355"/>
    </location>
</feature>
<sequence>MKNFQYHNPTRICFGRGQIAAISPEIPSDAHVMVTYGGGSIKRNGTYDQVMSSLKGHYVVEFGGIEPNPSYETLMKAVDLAQREKVDFLLAVGGGSVIDGTKFIAAALLFEGEPWHILSEQAPVCSAVPLGCVLTLPATGSESNADAVITRKATQDKLSFASDMVYPVFAIMDPETTFSLPEKQTANGVVDAFVHVMEQYLTVRDGAEVQDRYAEALLQTLIEFGPKVLQKPDDYDVRATVMWAANQALNGLIGVGVPQDWATHMIGHEITAVYGLDHAQTLAIILPSVMTVMEKDKRKKLLQYARRVWHIADASEDVCIQQAVEQTRRFFEKMGIKTRLSDYGVGQEAVDVLVGQLERHQMVALGENKNISSTIAEKILRHSC</sequence>